<proteinExistence type="predicted"/>
<dbReference type="Gene3D" id="1.10.10.10">
    <property type="entry name" value="Winged helix-like DNA-binding domain superfamily/Winged helix DNA-binding domain"/>
    <property type="match status" value="1"/>
</dbReference>
<organism evidence="4 5">
    <name type="scientific">Halorubellus litoreus</name>
    <dbReference type="NCBI Taxonomy" id="755308"/>
    <lineage>
        <taxon>Archaea</taxon>
        <taxon>Methanobacteriati</taxon>
        <taxon>Methanobacteriota</taxon>
        <taxon>Stenosarchaea group</taxon>
        <taxon>Halobacteria</taxon>
        <taxon>Halobacteriales</taxon>
        <taxon>Halorubellaceae</taxon>
        <taxon>Halorubellus</taxon>
    </lineage>
</organism>
<dbReference type="PANTHER" id="PTHR34236:SF1">
    <property type="entry name" value="DIMETHYL SULFOXIDE REDUCTASE TRANSCRIPTIONAL ACTIVATOR"/>
    <property type="match status" value="1"/>
</dbReference>
<name>A0ABD5VM06_9EURY</name>
<dbReference type="Pfam" id="PF04967">
    <property type="entry name" value="HTH_10"/>
    <property type="match status" value="1"/>
</dbReference>
<keyword evidence="1" id="KW-0805">Transcription regulation</keyword>
<dbReference type="RefSeq" id="WP_336351197.1">
    <property type="nucleotide sequence ID" value="NZ_JAZAQL010000003.1"/>
</dbReference>
<evidence type="ECO:0000313" key="4">
    <source>
        <dbReference type="EMBL" id="MFC6954242.1"/>
    </source>
</evidence>
<gene>
    <name evidence="4" type="ORF">ACFQGB_15370</name>
</gene>
<dbReference type="Proteomes" id="UP001596395">
    <property type="component" value="Unassembled WGS sequence"/>
</dbReference>
<evidence type="ECO:0000313" key="5">
    <source>
        <dbReference type="Proteomes" id="UP001596395"/>
    </source>
</evidence>
<evidence type="ECO:0000256" key="1">
    <source>
        <dbReference type="ARBA" id="ARBA00023015"/>
    </source>
</evidence>
<feature type="domain" description="HTH bat-type" evidence="3">
    <location>
        <begin position="151"/>
        <end position="203"/>
    </location>
</feature>
<keyword evidence="5" id="KW-1185">Reference proteome</keyword>
<dbReference type="InterPro" id="IPR036388">
    <property type="entry name" value="WH-like_DNA-bd_sf"/>
</dbReference>
<dbReference type="PANTHER" id="PTHR34236">
    <property type="entry name" value="DIMETHYL SULFOXIDE REDUCTASE TRANSCRIPTIONAL ACTIVATOR"/>
    <property type="match status" value="1"/>
</dbReference>
<dbReference type="EMBL" id="JBHSXN010000003">
    <property type="protein sequence ID" value="MFC6954242.1"/>
    <property type="molecule type" value="Genomic_DNA"/>
</dbReference>
<evidence type="ECO:0000259" key="3">
    <source>
        <dbReference type="Pfam" id="PF04967"/>
    </source>
</evidence>
<sequence length="221" mass="24659">MPEARLTLSIPEHIWIGEISRRYPDAEVTIVAAVTDDDAGVGVAEITAEELLAVVEDMTDHDTLESVELLEHHGNTAMVQFRTREPMLLFAARGSGLPVEMPFDIQDGDATWELTTTRETLSELVTKLDAFGIPFEVEELRERVDAPESPLTERQWRLVSEAVDRGYYDTPRGTTLTELADAVGIAKSTCSETLHRAEERIVKHFVENATRPREVAATVEE</sequence>
<accession>A0ABD5VM06</accession>
<evidence type="ECO:0000256" key="2">
    <source>
        <dbReference type="ARBA" id="ARBA00023163"/>
    </source>
</evidence>
<dbReference type="AlphaFoldDB" id="A0ABD5VM06"/>
<protein>
    <submittedName>
        <fullName evidence="4">Helix-turn-helix domain-containing protein</fullName>
    </submittedName>
</protein>
<reference evidence="4 5" key="1">
    <citation type="journal article" date="2019" name="Int. J. Syst. Evol. Microbiol.">
        <title>The Global Catalogue of Microorganisms (GCM) 10K type strain sequencing project: providing services to taxonomists for standard genome sequencing and annotation.</title>
        <authorList>
            <consortium name="The Broad Institute Genomics Platform"/>
            <consortium name="The Broad Institute Genome Sequencing Center for Infectious Disease"/>
            <person name="Wu L."/>
            <person name="Ma J."/>
        </authorList>
    </citation>
    <scope>NUCLEOTIDE SEQUENCE [LARGE SCALE GENOMIC DNA]</scope>
    <source>
        <strain evidence="4 5">GX26</strain>
    </source>
</reference>
<keyword evidence="2" id="KW-0804">Transcription</keyword>
<comment type="caution">
    <text evidence="4">The sequence shown here is derived from an EMBL/GenBank/DDBJ whole genome shotgun (WGS) entry which is preliminary data.</text>
</comment>
<dbReference type="InterPro" id="IPR007050">
    <property type="entry name" value="HTH_bacterioopsin"/>
</dbReference>